<dbReference type="Gene3D" id="3.10.50.40">
    <property type="match status" value="1"/>
</dbReference>
<protein>
    <recommendedName>
        <fullName evidence="6">Periplasmic chaperone PpiD</fullName>
    </recommendedName>
    <alternativeName>
        <fullName evidence="7">Periplasmic folding chaperone</fullName>
    </alternativeName>
</protein>
<feature type="domain" description="PpiC" evidence="8">
    <location>
        <begin position="74"/>
        <end position="168"/>
    </location>
</feature>
<organism evidence="9">
    <name type="scientific">bioreactor metagenome</name>
    <dbReference type="NCBI Taxonomy" id="1076179"/>
    <lineage>
        <taxon>unclassified sequences</taxon>
        <taxon>metagenomes</taxon>
        <taxon>ecological metagenomes</taxon>
    </lineage>
</organism>
<evidence type="ECO:0000256" key="5">
    <source>
        <dbReference type="ARBA" id="ARBA00023186"/>
    </source>
</evidence>
<accession>A0A645AP88</accession>
<dbReference type="PANTHER" id="PTHR47529">
    <property type="entry name" value="PEPTIDYL-PROLYL CIS-TRANS ISOMERASE D"/>
    <property type="match status" value="1"/>
</dbReference>
<keyword evidence="9" id="KW-0413">Isomerase</keyword>
<name>A0A645AP88_9ZZZZ</name>
<evidence type="ECO:0000259" key="8">
    <source>
        <dbReference type="PROSITE" id="PS50198"/>
    </source>
</evidence>
<evidence type="ECO:0000256" key="4">
    <source>
        <dbReference type="ARBA" id="ARBA00023136"/>
    </source>
</evidence>
<keyword evidence="2" id="KW-1003">Cell membrane</keyword>
<evidence type="ECO:0000256" key="2">
    <source>
        <dbReference type="ARBA" id="ARBA00022475"/>
    </source>
</evidence>
<dbReference type="EMBL" id="VSSQ01014929">
    <property type="protein sequence ID" value="MPM54716.1"/>
    <property type="molecule type" value="Genomic_DNA"/>
</dbReference>
<dbReference type="AlphaFoldDB" id="A0A645AP88"/>
<comment type="caution">
    <text evidence="9">The sequence shown here is derived from an EMBL/GenBank/DDBJ whole genome shotgun (WGS) entry which is preliminary data.</text>
</comment>
<dbReference type="InterPro" id="IPR000297">
    <property type="entry name" value="PPIase_PpiC"/>
</dbReference>
<keyword evidence="3" id="KW-0997">Cell inner membrane</keyword>
<sequence length="425" mass="46398">MYDEFVTTPNVKSFLARNSEKQLNPRFFKSGELTAVSPIVDSFAFKAGVGAILPLYRDGYVFRAAKVVAVKQLPDSVNVQHILIANQDKAAAKKMADSLINVIEKGADFNQIAAANSLDKNPNNIPGELGWMTQGYMIPGFDTCFVVAPNKCFTVETNYGLHIVRVKERTAVTPKVQVAIFEKSAVAGKETYQSFYTKANELASKAEGNYDKFIAAAKELNAPVVPANGILEGAKTVATYKNAREISRWIFEAEKKGEVSQIISVDNKHFFVVAVTGIHEAGIPAVDEVKTQITSLLRREKAIQNMVAKTKENINGLKTLDEIAAKLGATVSKQSGISFGAVGTQAFDPKFIGAVCGAKENILTGPVEGSVGVYVFNVDARQTGAFFTEDDAKKRSLQMFSYQIQLLPNIFEKAAKVKDNRPKFF</sequence>
<dbReference type="InterPro" id="IPR052029">
    <property type="entry name" value="PpiD_chaperone"/>
</dbReference>
<proteinExistence type="predicted"/>
<comment type="subcellular location">
    <subcellularLocation>
        <location evidence="1">Cell inner membrane</location>
        <topology evidence="1">Single-pass type II membrane protein</topology>
        <orientation evidence="1">Periplasmic side</orientation>
    </subcellularLocation>
</comment>
<reference evidence="9" key="1">
    <citation type="submission" date="2019-08" db="EMBL/GenBank/DDBJ databases">
        <authorList>
            <person name="Kucharzyk K."/>
            <person name="Murdoch R.W."/>
            <person name="Higgins S."/>
            <person name="Loffler F."/>
        </authorList>
    </citation>
    <scope>NUCLEOTIDE SEQUENCE</scope>
</reference>
<dbReference type="PROSITE" id="PS50198">
    <property type="entry name" value="PPIC_PPIASE_2"/>
    <property type="match status" value="2"/>
</dbReference>
<evidence type="ECO:0000256" key="7">
    <source>
        <dbReference type="ARBA" id="ARBA00042775"/>
    </source>
</evidence>
<evidence type="ECO:0000256" key="6">
    <source>
        <dbReference type="ARBA" id="ARBA00040743"/>
    </source>
</evidence>
<dbReference type="InterPro" id="IPR046357">
    <property type="entry name" value="PPIase_dom_sf"/>
</dbReference>
<gene>
    <name evidence="9" type="primary">surA_29</name>
    <name evidence="9" type="ORF">SDC9_101496</name>
</gene>
<dbReference type="PANTHER" id="PTHR47529:SF1">
    <property type="entry name" value="PERIPLASMIC CHAPERONE PPID"/>
    <property type="match status" value="1"/>
</dbReference>
<dbReference type="GO" id="GO:0003755">
    <property type="term" value="F:peptidyl-prolyl cis-trans isomerase activity"/>
    <property type="evidence" value="ECO:0007669"/>
    <property type="project" value="InterPro"/>
</dbReference>
<dbReference type="GO" id="GO:0005886">
    <property type="term" value="C:plasma membrane"/>
    <property type="evidence" value="ECO:0007669"/>
    <property type="project" value="UniProtKB-SubCell"/>
</dbReference>
<evidence type="ECO:0000256" key="3">
    <source>
        <dbReference type="ARBA" id="ARBA00022519"/>
    </source>
</evidence>
<evidence type="ECO:0000313" key="9">
    <source>
        <dbReference type="EMBL" id="MPM54716.1"/>
    </source>
</evidence>
<keyword evidence="5" id="KW-0143">Chaperone</keyword>
<evidence type="ECO:0000256" key="1">
    <source>
        <dbReference type="ARBA" id="ARBA00004382"/>
    </source>
</evidence>
<dbReference type="Pfam" id="PF13616">
    <property type="entry name" value="Rotamase_3"/>
    <property type="match status" value="1"/>
</dbReference>
<keyword evidence="4" id="KW-0472">Membrane</keyword>
<dbReference type="SUPFAM" id="SSF54534">
    <property type="entry name" value="FKBP-like"/>
    <property type="match status" value="2"/>
</dbReference>
<feature type="domain" description="PpiC" evidence="8">
    <location>
        <begin position="254"/>
        <end position="380"/>
    </location>
</feature>